<protein>
    <submittedName>
        <fullName evidence="8">MFS family permease</fullName>
    </submittedName>
</protein>
<evidence type="ECO:0000256" key="6">
    <source>
        <dbReference type="SAM" id="MobiDB-lite"/>
    </source>
</evidence>
<feature type="transmembrane region" description="Helical" evidence="7">
    <location>
        <begin position="321"/>
        <end position="343"/>
    </location>
</feature>
<keyword evidence="4 7" id="KW-1133">Transmembrane helix</keyword>
<feature type="transmembrane region" description="Helical" evidence="7">
    <location>
        <begin position="233"/>
        <end position="256"/>
    </location>
</feature>
<accession>A0A852WGV5</accession>
<feature type="transmembrane region" description="Helical" evidence="7">
    <location>
        <begin position="113"/>
        <end position="139"/>
    </location>
</feature>
<feature type="region of interest" description="Disordered" evidence="6">
    <location>
        <begin position="427"/>
        <end position="482"/>
    </location>
</feature>
<feature type="transmembrane region" description="Helical" evidence="7">
    <location>
        <begin position="22"/>
        <end position="49"/>
    </location>
</feature>
<dbReference type="GO" id="GO:0005886">
    <property type="term" value="C:plasma membrane"/>
    <property type="evidence" value="ECO:0007669"/>
    <property type="project" value="UniProtKB-SubCell"/>
</dbReference>
<evidence type="ECO:0000256" key="1">
    <source>
        <dbReference type="ARBA" id="ARBA00004651"/>
    </source>
</evidence>
<evidence type="ECO:0000256" key="3">
    <source>
        <dbReference type="ARBA" id="ARBA00022692"/>
    </source>
</evidence>
<evidence type="ECO:0000256" key="2">
    <source>
        <dbReference type="ARBA" id="ARBA00022475"/>
    </source>
</evidence>
<dbReference type="Pfam" id="PF07690">
    <property type="entry name" value="MFS_1"/>
    <property type="match status" value="1"/>
</dbReference>
<keyword evidence="5 7" id="KW-0472">Membrane</keyword>
<keyword evidence="3 7" id="KW-0812">Transmembrane</keyword>
<comment type="caution">
    <text evidence="8">The sequence shown here is derived from an EMBL/GenBank/DDBJ whole genome shotgun (WGS) entry which is preliminary data.</text>
</comment>
<dbReference type="PANTHER" id="PTHR23513">
    <property type="entry name" value="INTEGRAL MEMBRANE EFFLUX PROTEIN-RELATED"/>
    <property type="match status" value="1"/>
</dbReference>
<dbReference type="AlphaFoldDB" id="A0A852WGV5"/>
<dbReference type="CDD" id="cd06173">
    <property type="entry name" value="MFS_MefA_like"/>
    <property type="match status" value="1"/>
</dbReference>
<keyword evidence="9" id="KW-1185">Reference proteome</keyword>
<dbReference type="SUPFAM" id="SSF103473">
    <property type="entry name" value="MFS general substrate transporter"/>
    <property type="match status" value="1"/>
</dbReference>
<feature type="compositionally biased region" description="Low complexity" evidence="6">
    <location>
        <begin position="437"/>
        <end position="463"/>
    </location>
</feature>
<dbReference type="InterPro" id="IPR011701">
    <property type="entry name" value="MFS"/>
</dbReference>
<dbReference type="EMBL" id="JACCAB010000001">
    <property type="protein sequence ID" value="NYG08218.1"/>
    <property type="molecule type" value="Genomic_DNA"/>
</dbReference>
<evidence type="ECO:0000256" key="5">
    <source>
        <dbReference type="ARBA" id="ARBA00023136"/>
    </source>
</evidence>
<sequence>MATGRDDSVTVPSFSEVLRAPVFLPVFAVATLSTWGDYIARITVAAVVYSWTGSALATAATFAVSLVPSILGRALLSPLCDRMPPRVCLVGTHLIRAALVGVLIVAVGATTSLWLVLALVAVLEFVGGPAVTAGQMLLTDIFPDRRLYSRAFGLTTLAAQVNQAIGLAIGGAVVGLVGDIKTLLMDLGTFVVGAVILMVVRPPKSVVKAEDAPLSGLVGDVGQAWRQIRSSRVLTYMLMLSLASALAIAAPEAVALPYAAQHSPSPNWGGLLMAAPILGAVVGLLVIGRLPAERQSALVLRLALLTPLPLLVTIFEPNLVVVWLAWFLCGALQSYMLPLQAAFTLLVPTAMRGRVFGLAGALSVGVTGACFLGAGWVSERTTPAASVGICAVVTLGVLVLLAARWPKEELAGSVRATFTICPDAADEDEAGEGSATARPDPAPLADLAPPVDMAPLADLTPMGVPGGRPTGGAGDTRPVSGG</sequence>
<feature type="transmembrane region" description="Helical" evidence="7">
    <location>
        <begin position="268"/>
        <end position="286"/>
    </location>
</feature>
<evidence type="ECO:0000256" key="4">
    <source>
        <dbReference type="ARBA" id="ARBA00022989"/>
    </source>
</evidence>
<comment type="subcellular location">
    <subcellularLocation>
        <location evidence="1">Cell membrane</location>
        <topology evidence="1">Multi-pass membrane protein</topology>
    </subcellularLocation>
</comment>
<feature type="transmembrane region" description="Helical" evidence="7">
    <location>
        <begin position="383"/>
        <end position="403"/>
    </location>
</feature>
<evidence type="ECO:0000256" key="7">
    <source>
        <dbReference type="SAM" id="Phobius"/>
    </source>
</evidence>
<proteinExistence type="predicted"/>
<evidence type="ECO:0000313" key="8">
    <source>
        <dbReference type="EMBL" id="NYG08218.1"/>
    </source>
</evidence>
<feature type="transmembrane region" description="Helical" evidence="7">
    <location>
        <begin position="298"/>
        <end position="315"/>
    </location>
</feature>
<dbReference type="Proteomes" id="UP000573599">
    <property type="component" value="Unassembled WGS sequence"/>
</dbReference>
<dbReference type="InterPro" id="IPR036259">
    <property type="entry name" value="MFS_trans_sf"/>
</dbReference>
<gene>
    <name evidence="8" type="ORF">BJ986_002705</name>
</gene>
<feature type="transmembrane region" description="Helical" evidence="7">
    <location>
        <begin position="151"/>
        <end position="177"/>
    </location>
</feature>
<dbReference type="PANTHER" id="PTHR23513:SF11">
    <property type="entry name" value="STAPHYLOFERRIN A TRANSPORTER"/>
    <property type="match status" value="1"/>
</dbReference>
<reference evidence="8 9" key="1">
    <citation type="submission" date="2020-07" db="EMBL/GenBank/DDBJ databases">
        <title>Sequencing the genomes of 1000 actinobacteria strains.</title>
        <authorList>
            <person name="Klenk H.-P."/>
        </authorList>
    </citation>
    <scope>NUCLEOTIDE SEQUENCE [LARGE SCALE GENOMIC DNA]</scope>
    <source>
        <strain evidence="8 9">DSM 23987</strain>
    </source>
</reference>
<feature type="transmembrane region" description="Helical" evidence="7">
    <location>
        <begin position="88"/>
        <end position="107"/>
    </location>
</feature>
<feature type="transmembrane region" description="Helical" evidence="7">
    <location>
        <begin position="183"/>
        <end position="200"/>
    </location>
</feature>
<name>A0A852WGV5_9MICO</name>
<dbReference type="Gene3D" id="1.20.1250.20">
    <property type="entry name" value="MFS general substrate transporter like domains"/>
    <property type="match status" value="1"/>
</dbReference>
<dbReference type="RefSeq" id="WP_179422493.1">
    <property type="nucleotide sequence ID" value="NZ_JACCAB010000001.1"/>
</dbReference>
<organism evidence="8 9">
    <name type="scientific">Pedococcus badiiscoriae</name>
    <dbReference type="NCBI Taxonomy" id="642776"/>
    <lineage>
        <taxon>Bacteria</taxon>
        <taxon>Bacillati</taxon>
        <taxon>Actinomycetota</taxon>
        <taxon>Actinomycetes</taxon>
        <taxon>Micrococcales</taxon>
        <taxon>Intrasporangiaceae</taxon>
        <taxon>Pedococcus</taxon>
    </lineage>
</organism>
<dbReference type="GO" id="GO:0022857">
    <property type="term" value="F:transmembrane transporter activity"/>
    <property type="evidence" value="ECO:0007669"/>
    <property type="project" value="InterPro"/>
</dbReference>
<feature type="transmembrane region" description="Helical" evidence="7">
    <location>
        <begin position="55"/>
        <end position="76"/>
    </location>
</feature>
<evidence type="ECO:0000313" key="9">
    <source>
        <dbReference type="Proteomes" id="UP000573599"/>
    </source>
</evidence>
<feature type="transmembrane region" description="Helical" evidence="7">
    <location>
        <begin position="355"/>
        <end position="377"/>
    </location>
</feature>
<keyword evidence="2" id="KW-1003">Cell membrane</keyword>
<feature type="compositionally biased region" description="Gly residues" evidence="6">
    <location>
        <begin position="464"/>
        <end position="482"/>
    </location>
</feature>